<dbReference type="AlphaFoldDB" id="A0A8T0A048"/>
<feature type="transmembrane region" description="Helical" evidence="1">
    <location>
        <begin position="6"/>
        <end position="25"/>
    </location>
</feature>
<gene>
    <name evidence="2" type="ORF">Mgra_00002035</name>
</gene>
<dbReference type="EMBL" id="JABEBT010000011">
    <property type="protein sequence ID" value="KAF7638656.1"/>
    <property type="molecule type" value="Genomic_DNA"/>
</dbReference>
<keyword evidence="1" id="KW-0472">Membrane</keyword>
<keyword evidence="1" id="KW-1133">Transmembrane helix</keyword>
<evidence type="ECO:0000256" key="1">
    <source>
        <dbReference type="SAM" id="Phobius"/>
    </source>
</evidence>
<name>A0A8T0A048_9BILA</name>
<evidence type="ECO:0000313" key="3">
    <source>
        <dbReference type="Proteomes" id="UP000605970"/>
    </source>
</evidence>
<keyword evidence="3" id="KW-1185">Reference proteome</keyword>
<evidence type="ECO:0000313" key="2">
    <source>
        <dbReference type="EMBL" id="KAF7638656.1"/>
    </source>
</evidence>
<proteinExistence type="predicted"/>
<reference evidence="2" key="1">
    <citation type="journal article" date="2020" name="Ecol. Evol.">
        <title>Genome structure and content of the rice root-knot nematode (Meloidogyne graminicola).</title>
        <authorList>
            <person name="Phan N.T."/>
            <person name="Danchin E.G.J."/>
            <person name="Klopp C."/>
            <person name="Perfus-Barbeoch L."/>
            <person name="Kozlowski D.K."/>
            <person name="Koutsovoulos G.D."/>
            <person name="Lopez-Roques C."/>
            <person name="Bouchez O."/>
            <person name="Zahm M."/>
            <person name="Besnard G."/>
            <person name="Bellafiore S."/>
        </authorList>
    </citation>
    <scope>NUCLEOTIDE SEQUENCE</scope>
    <source>
        <strain evidence="2">VN-18</strain>
    </source>
</reference>
<sequence length="27" mass="3207">MFYCLQLFLLSIISILLAFLSKLFVRN</sequence>
<keyword evidence="1" id="KW-0812">Transmembrane</keyword>
<dbReference type="Proteomes" id="UP000605970">
    <property type="component" value="Unassembled WGS sequence"/>
</dbReference>
<comment type="caution">
    <text evidence="2">The sequence shown here is derived from an EMBL/GenBank/DDBJ whole genome shotgun (WGS) entry which is preliminary data.</text>
</comment>
<protein>
    <submittedName>
        <fullName evidence="2">Uncharacterized protein</fullName>
    </submittedName>
</protein>
<accession>A0A8T0A048</accession>
<organism evidence="2 3">
    <name type="scientific">Meloidogyne graminicola</name>
    <dbReference type="NCBI Taxonomy" id="189291"/>
    <lineage>
        <taxon>Eukaryota</taxon>
        <taxon>Metazoa</taxon>
        <taxon>Ecdysozoa</taxon>
        <taxon>Nematoda</taxon>
        <taxon>Chromadorea</taxon>
        <taxon>Rhabditida</taxon>
        <taxon>Tylenchina</taxon>
        <taxon>Tylenchomorpha</taxon>
        <taxon>Tylenchoidea</taxon>
        <taxon>Meloidogynidae</taxon>
        <taxon>Meloidogyninae</taxon>
        <taxon>Meloidogyne</taxon>
    </lineage>
</organism>